<dbReference type="PANTHER" id="PTHR13146:SF0">
    <property type="entry name" value="SOLUTE CARRIER FAMILY 35 MEMBER F6"/>
    <property type="match status" value="1"/>
</dbReference>
<sequence length="159" mass="17615">MYVGLNLTYASSFQMLRGAVIIFTGLLSVAFLERKLKVTQWIGIWFILVGLSVVGLSDFVFKGHSDMGVYKIITGDLLIVMAQIISATQMVYEEKFINKYNVPSLQAVGWEGIFGFATLGFLMIPMYYIPVGPPFSNNPRGVLEDPIDGLIQLGNNPLL</sequence>
<proteinExistence type="inferred from homology"/>
<comment type="similarity">
    <text evidence="2">Belongs to the SLC35F solute transporter family.</text>
</comment>
<name>A0A8J2P9P9_9HEXA</name>
<evidence type="ECO:0000256" key="3">
    <source>
        <dbReference type="ARBA" id="ARBA00022448"/>
    </source>
</evidence>
<reference evidence="8" key="1">
    <citation type="submission" date="2021-06" db="EMBL/GenBank/DDBJ databases">
        <authorList>
            <person name="Hodson N. C."/>
            <person name="Mongue J. A."/>
            <person name="Jaron S. K."/>
        </authorList>
    </citation>
    <scope>NUCLEOTIDE SEQUENCE</scope>
</reference>
<evidence type="ECO:0000256" key="7">
    <source>
        <dbReference type="SAM" id="Phobius"/>
    </source>
</evidence>
<dbReference type="PANTHER" id="PTHR13146">
    <property type="match status" value="1"/>
</dbReference>
<keyword evidence="9" id="KW-1185">Reference proteome</keyword>
<gene>
    <name evidence="8" type="ORF">AFUS01_LOCUS30484</name>
</gene>
<evidence type="ECO:0000313" key="9">
    <source>
        <dbReference type="Proteomes" id="UP000708208"/>
    </source>
</evidence>
<feature type="transmembrane region" description="Helical" evidence="7">
    <location>
        <begin position="108"/>
        <end position="129"/>
    </location>
</feature>
<evidence type="ECO:0000313" key="8">
    <source>
        <dbReference type="EMBL" id="CAG7820076.1"/>
    </source>
</evidence>
<evidence type="ECO:0000256" key="6">
    <source>
        <dbReference type="ARBA" id="ARBA00023136"/>
    </source>
</evidence>
<feature type="transmembrane region" description="Helical" evidence="7">
    <location>
        <begin position="44"/>
        <end position="61"/>
    </location>
</feature>
<keyword evidence="6 7" id="KW-0472">Membrane</keyword>
<comment type="caution">
    <text evidence="8">The sequence shown here is derived from an EMBL/GenBank/DDBJ whole genome shotgun (WGS) entry which is preliminary data.</text>
</comment>
<keyword evidence="5 7" id="KW-1133">Transmembrane helix</keyword>
<dbReference type="InterPro" id="IPR009262">
    <property type="entry name" value="SLC35_F1/F2/F6"/>
</dbReference>
<organism evidence="8 9">
    <name type="scientific">Allacma fusca</name>
    <dbReference type="NCBI Taxonomy" id="39272"/>
    <lineage>
        <taxon>Eukaryota</taxon>
        <taxon>Metazoa</taxon>
        <taxon>Ecdysozoa</taxon>
        <taxon>Arthropoda</taxon>
        <taxon>Hexapoda</taxon>
        <taxon>Collembola</taxon>
        <taxon>Symphypleona</taxon>
        <taxon>Sminthuridae</taxon>
        <taxon>Allacma</taxon>
    </lineage>
</organism>
<feature type="transmembrane region" description="Helical" evidence="7">
    <location>
        <begin position="67"/>
        <end position="87"/>
    </location>
</feature>
<keyword evidence="3" id="KW-0813">Transport</keyword>
<feature type="non-terminal residue" evidence="8">
    <location>
        <position position="1"/>
    </location>
</feature>
<dbReference type="GO" id="GO:0022857">
    <property type="term" value="F:transmembrane transporter activity"/>
    <property type="evidence" value="ECO:0007669"/>
    <property type="project" value="InterPro"/>
</dbReference>
<evidence type="ECO:0008006" key="10">
    <source>
        <dbReference type="Google" id="ProtNLM"/>
    </source>
</evidence>
<dbReference type="Proteomes" id="UP000708208">
    <property type="component" value="Unassembled WGS sequence"/>
</dbReference>
<dbReference type="EMBL" id="CAJVCH010468298">
    <property type="protein sequence ID" value="CAG7820076.1"/>
    <property type="molecule type" value="Genomic_DNA"/>
</dbReference>
<evidence type="ECO:0000256" key="1">
    <source>
        <dbReference type="ARBA" id="ARBA00004141"/>
    </source>
</evidence>
<protein>
    <recommendedName>
        <fullName evidence="10">Solute carrier family 35 member F6</fullName>
    </recommendedName>
</protein>
<evidence type="ECO:0000256" key="2">
    <source>
        <dbReference type="ARBA" id="ARBA00007863"/>
    </source>
</evidence>
<feature type="transmembrane region" description="Helical" evidence="7">
    <location>
        <begin position="12"/>
        <end position="32"/>
    </location>
</feature>
<dbReference type="Pfam" id="PF06027">
    <property type="entry name" value="SLC35F"/>
    <property type="match status" value="1"/>
</dbReference>
<evidence type="ECO:0000256" key="5">
    <source>
        <dbReference type="ARBA" id="ARBA00022989"/>
    </source>
</evidence>
<evidence type="ECO:0000256" key="4">
    <source>
        <dbReference type="ARBA" id="ARBA00022692"/>
    </source>
</evidence>
<dbReference type="GO" id="GO:0016020">
    <property type="term" value="C:membrane"/>
    <property type="evidence" value="ECO:0007669"/>
    <property type="project" value="UniProtKB-SubCell"/>
</dbReference>
<comment type="subcellular location">
    <subcellularLocation>
        <location evidence="1">Membrane</location>
        <topology evidence="1">Multi-pass membrane protein</topology>
    </subcellularLocation>
</comment>
<dbReference type="OrthoDB" id="29773at2759"/>
<dbReference type="AlphaFoldDB" id="A0A8J2P9P9"/>
<keyword evidence="4 7" id="KW-0812">Transmembrane</keyword>
<accession>A0A8J2P9P9</accession>